<dbReference type="EMBL" id="CP034687">
    <property type="protein sequence ID" value="AZS89355.1"/>
    <property type="molecule type" value="Genomic_DNA"/>
</dbReference>
<evidence type="ECO:0000256" key="3">
    <source>
        <dbReference type="ARBA" id="ARBA00023239"/>
    </source>
</evidence>
<dbReference type="InterPro" id="IPR032465">
    <property type="entry name" value="ACMSD"/>
</dbReference>
<keyword evidence="7" id="KW-0378">Hydrolase</keyword>
<keyword evidence="2" id="KW-0862">Zinc</keyword>
<evidence type="ECO:0000313" key="10">
    <source>
        <dbReference type="Proteomes" id="UP000501753"/>
    </source>
</evidence>
<dbReference type="GO" id="GO:0016787">
    <property type="term" value="F:hydrolase activity"/>
    <property type="evidence" value="ECO:0007669"/>
    <property type="project" value="UniProtKB-KW"/>
</dbReference>
<dbReference type="Pfam" id="PF04909">
    <property type="entry name" value="Amidohydro_2"/>
    <property type="match status" value="1"/>
</dbReference>
<evidence type="ECO:0000259" key="6">
    <source>
        <dbReference type="Pfam" id="PF04909"/>
    </source>
</evidence>
<dbReference type="PANTHER" id="PTHR21240:SF29">
    <property type="entry name" value="AMIDOHYDROLASE-RELATED DOMAIN-CONTAINING PROTEIN"/>
    <property type="match status" value="1"/>
</dbReference>
<name>A0A3S9ZN81_STRGD</name>
<comment type="catalytic activity">
    <reaction evidence="4">
        <text>6-methylsalicylate + H(+) = 3-methylphenol + CO2</text>
        <dbReference type="Rhea" id="RHEA:23112"/>
        <dbReference type="ChEBI" id="CHEBI:15378"/>
        <dbReference type="ChEBI" id="CHEBI:16526"/>
        <dbReference type="ChEBI" id="CHEBI:17231"/>
        <dbReference type="ChEBI" id="CHEBI:36658"/>
        <dbReference type="EC" id="4.1.1.52"/>
    </reaction>
    <physiologicalReaction direction="left-to-right" evidence="4">
        <dbReference type="Rhea" id="RHEA:23113"/>
    </physiologicalReaction>
</comment>
<dbReference type="EMBL" id="CP029078">
    <property type="protein sequence ID" value="QCN83800.1"/>
    <property type="molecule type" value="Genomic_DNA"/>
</dbReference>
<evidence type="ECO:0000313" key="7">
    <source>
        <dbReference type="EMBL" id="AZS89355.1"/>
    </source>
</evidence>
<evidence type="ECO:0000256" key="2">
    <source>
        <dbReference type="ARBA" id="ARBA00022833"/>
    </source>
</evidence>
<evidence type="ECO:0000256" key="1">
    <source>
        <dbReference type="ARBA" id="ARBA00022723"/>
    </source>
</evidence>
<gene>
    <name evidence="8" type="ORF">DDJ31_01485</name>
    <name evidence="7" type="ORF">ELQ87_37755</name>
</gene>
<dbReference type="SUPFAM" id="SSF51556">
    <property type="entry name" value="Metallo-dependent hydrolases"/>
    <property type="match status" value="1"/>
</dbReference>
<dbReference type="InterPro" id="IPR006680">
    <property type="entry name" value="Amidohydro-rel"/>
</dbReference>
<evidence type="ECO:0000313" key="9">
    <source>
        <dbReference type="Proteomes" id="UP000271291"/>
    </source>
</evidence>
<dbReference type="OrthoDB" id="149172at2"/>
<evidence type="ECO:0000256" key="5">
    <source>
        <dbReference type="ARBA" id="ARBA00038889"/>
    </source>
</evidence>
<dbReference type="Proteomes" id="UP000501753">
    <property type="component" value="Chromosome"/>
</dbReference>
<dbReference type="Proteomes" id="UP000271291">
    <property type="component" value="Chromosome"/>
</dbReference>
<dbReference type="GO" id="GO:0005829">
    <property type="term" value="C:cytosol"/>
    <property type="evidence" value="ECO:0007669"/>
    <property type="project" value="TreeGrafter"/>
</dbReference>
<keyword evidence="3" id="KW-0456">Lyase</keyword>
<dbReference type="AlphaFoldDB" id="A0A3S9ZN81"/>
<dbReference type="PANTHER" id="PTHR21240">
    <property type="entry name" value="2-AMINO-3-CARBOXYLMUCONATE-6-SEMIALDEHYDE DECARBOXYLASE"/>
    <property type="match status" value="1"/>
</dbReference>
<protein>
    <recommendedName>
        <fullName evidence="5">6-methylsalicylate decarboxylase</fullName>
        <ecNumber evidence="5">4.1.1.52</ecNumber>
    </recommendedName>
</protein>
<evidence type="ECO:0000313" key="8">
    <source>
        <dbReference type="EMBL" id="QCN83800.1"/>
    </source>
</evidence>
<organism evidence="7 9">
    <name type="scientific">Streptomyces griseoviridis</name>
    <dbReference type="NCBI Taxonomy" id="45398"/>
    <lineage>
        <taxon>Bacteria</taxon>
        <taxon>Bacillati</taxon>
        <taxon>Actinomycetota</taxon>
        <taxon>Actinomycetes</taxon>
        <taxon>Kitasatosporales</taxon>
        <taxon>Streptomycetaceae</taxon>
        <taxon>Streptomyces</taxon>
    </lineage>
</organism>
<dbReference type="EC" id="4.1.1.52" evidence="5"/>
<accession>A0A3S9ZN81</accession>
<reference evidence="7 9" key="2">
    <citation type="submission" date="2018-12" db="EMBL/GenBank/DDBJ databases">
        <title>Streptomyces griseoviridis F1-27 complete genome.</title>
        <authorList>
            <person name="Mariita R.M."/>
            <person name="Sello J.K."/>
        </authorList>
    </citation>
    <scope>NUCLEOTIDE SEQUENCE [LARGE SCALE GENOMIC DNA]</scope>
    <source>
        <strain evidence="7 9">F1-27</strain>
    </source>
</reference>
<feature type="domain" description="Amidohydrolase-related" evidence="6">
    <location>
        <begin position="8"/>
        <end position="312"/>
    </location>
</feature>
<dbReference type="InterPro" id="IPR032466">
    <property type="entry name" value="Metal_Hydrolase"/>
</dbReference>
<reference evidence="8 10" key="1">
    <citation type="submission" date="2018-04" db="EMBL/GenBank/DDBJ databases">
        <title>Complete genome sequences of Streptomyces griseoviridis K61 and characterization of antagonistic properties of biological control agents.</title>
        <authorList>
            <person name="Mariita R.M."/>
            <person name="Sello J.K."/>
        </authorList>
    </citation>
    <scope>NUCLEOTIDE SEQUENCE [LARGE SCALE GENOMIC DNA]</scope>
    <source>
        <strain evidence="8 10">K61</strain>
    </source>
</reference>
<proteinExistence type="predicted"/>
<dbReference type="RefSeq" id="WP_127182125.1">
    <property type="nucleotide sequence ID" value="NZ_CP029078.1"/>
</dbReference>
<keyword evidence="1" id="KW-0479">Metal-binding</keyword>
<dbReference type="Gene3D" id="3.20.20.140">
    <property type="entry name" value="Metal-dependent hydrolases"/>
    <property type="match status" value="1"/>
</dbReference>
<keyword evidence="10" id="KW-1185">Reference proteome</keyword>
<dbReference type="GO" id="GO:0046872">
    <property type="term" value="F:metal ion binding"/>
    <property type="evidence" value="ECO:0007669"/>
    <property type="project" value="UniProtKB-KW"/>
</dbReference>
<evidence type="ECO:0000256" key="4">
    <source>
        <dbReference type="ARBA" id="ARBA00036832"/>
    </source>
</evidence>
<sequence length="315" mass="33658">MSEAPPFVDVHTHFVTERYVRAAREAGIGRPDGMPDWPSWSARGALALMDEARIGLSVLSVSSPGTHFGDDAAARALSREVNEFGAGLRRERPDRFGHFAALPLPDVEGALAEAAYALDVLGADGLAVETNARGVYLGDARCAPLWAELDRRGAIVFVHPTSPPGWEALTSGRPRPMMEFLFDTARAAADLVLGGVTVRHPGIRWILTHGGGALPLLAARLELFRTLFPGDGDLDVRAELGGLWYDLAGTPFPDQVPAVERAFGLDRVLYGSDSCWTPAPGVLAQVASIDAAEAPEGSTWRALTTRNARRLFSGG</sequence>
<dbReference type="GO" id="GO:0047596">
    <property type="term" value="F:6-methylsalicylate decarboxylase activity"/>
    <property type="evidence" value="ECO:0007669"/>
    <property type="project" value="UniProtKB-EC"/>
</dbReference>
<dbReference type="KEGG" id="sgd:ELQ87_37755"/>
<dbReference type="GO" id="GO:0019748">
    <property type="term" value="P:secondary metabolic process"/>
    <property type="evidence" value="ECO:0007669"/>
    <property type="project" value="TreeGrafter"/>
</dbReference>